<accession>A0A6L5QHA8</accession>
<dbReference type="EMBL" id="WKJM01000011">
    <property type="protein sequence ID" value="MRX09055.1"/>
    <property type="molecule type" value="Genomic_DNA"/>
</dbReference>
<organism evidence="8 9">
    <name type="scientific">Duganella alba</name>
    <dbReference type="NCBI Taxonomy" id="2666081"/>
    <lineage>
        <taxon>Bacteria</taxon>
        <taxon>Pseudomonadati</taxon>
        <taxon>Pseudomonadota</taxon>
        <taxon>Betaproteobacteria</taxon>
        <taxon>Burkholderiales</taxon>
        <taxon>Oxalobacteraceae</taxon>
        <taxon>Telluria group</taxon>
        <taxon>Duganella</taxon>
    </lineage>
</organism>
<dbReference type="EC" id="2.3.1.267" evidence="4"/>
<dbReference type="Gene3D" id="3.40.630.30">
    <property type="match status" value="1"/>
</dbReference>
<dbReference type="InterPro" id="IPR051531">
    <property type="entry name" value="N-acetyltransferase"/>
</dbReference>
<dbReference type="AlphaFoldDB" id="A0A6L5QHA8"/>
<name>A0A6L5QHA8_9BURK</name>
<proteinExistence type="inferred from homology"/>
<dbReference type="PANTHER" id="PTHR43792">
    <property type="entry name" value="GNAT FAMILY, PUTATIVE (AFU_ORTHOLOGUE AFUA_3G00765)-RELATED-RELATED"/>
    <property type="match status" value="1"/>
</dbReference>
<reference evidence="8 9" key="1">
    <citation type="submission" date="2019-11" db="EMBL/GenBank/DDBJ databases">
        <title>Novel species isolated from a subtropical stream in China.</title>
        <authorList>
            <person name="Lu H."/>
        </authorList>
    </citation>
    <scope>NUCLEOTIDE SEQUENCE [LARGE SCALE GENOMIC DNA]</scope>
    <source>
        <strain evidence="8 9">FT25W</strain>
    </source>
</reference>
<comment type="caution">
    <text evidence="8">The sequence shown here is derived from an EMBL/GenBank/DDBJ whole genome shotgun (WGS) entry which is preliminary data.</text>
</comment>
<evidence type="ECO:0000256" key="4">
    <source>
        <dbReference type="ARBA" id="ARBA00039124"/>
    </source>
</evidence>
<dbReference type="Pfam" id="PF13302">
    <property type="entry name" value="Acetyltransf_3"/>
    <property type="match status" value="1"/>
</dbReference>
<evidence type="ECO:0000256" key="1">
    <source>
        <dbReference type="ARBA" id="ARBA00022679"/>
    </source>
</evidence>
<evidence type="ECO:0000256" key="2">
    <source>
        <dbReference type="ARBA" id="ARBA00023315"/>
    </source>
</evidence>
<dbReference type="PROSITE" id="PS51186">
    <property type="entry name" value="GNAT"/>
    <property type="match status" value="1"/>
</dbReference>
<evidence type="ECO:0000259" key="7">
    <source>
        <dbReference type="PROSITE" id="PS51186"/>
    </source>
</evidence>
<dbReference type="InterPro" id="IPR016181">
    <property type="entry name" value="Acyl_CoA_acyltransferase"/>
</dbReference>
<comment type="catalytic activity">
    <reaction evidence="5">
        <text>N-terminal L-alanyl-[ribosomal protein uS5] + acetyl-CoA = N-terminal N(alpha)-acetyl-L-alanyl-[ribosomal protein uS5] + CoA + H(+)</text>
        <dbReference type="Rhea" id="RHEA:43752"/>
        <dbReference type="Rhea" id="RHEA-COMP:10672"/>
        <dbReference type="Rhea" id="RHEA-COMP:10673"/>
        <dbReference type="ChEBI" id="CHEBI:15378"/>
        <dbReference type="ChEBI" id="CHEBI:57287"/>
        <dbReference type="ChEBI" id="CHEBI:57288"/>
        <dbReference type="ChEBI" id="CHEBI:64718"/>
        <dbReference type="ChEBI" id="CHEBI:83683"/>
        <dbReference type="EC" id="2.3.1.267"/>
    </reaction>
</comment>
<keyword evidence="2" id="KW-0012">Acyltransferase</keyword>
<evidence type="ECO:0000313" key="8">
    <source>
        <dbReference type="EMBL" id="MRX09055.1"/>
    </source>
</evidence>
<comment type="similarity">
    <text evidence="3">Belongs to the acetyltransferase family. RimJ subfamily.</text>
</comment>
<dbReference type="Proteomes" id="UP000481037">
    <property type="component" value="Unassembled WGS sequence"/>
</dbReference>
<protein>
    <recommendedName>
        <fullName evidence="6">[Ribosomal protein uS5]-alanine N-acetyltransferase</fullName>
        <ecNumber evidence="4">2.3.1.267</ecNumber>
    </recommendedName>
</protein>
<dbReference type="FunFam" id="3.40.630.30:FF:000005">
    <property type="entry name" value="Ribosomal protein alanine acetyltransferase"/>
    <property type="match status" value="1"/>
</dbReference>
<sequence length="224" mass="25458">MAHPVTKIPKAFEFARLAERLRLPLELYAQATYGHHNLTTERLRLRPPVIDDQKRVLAYRLANREHLQPWEPERDASYYTLETVEAQLTQIELDMEAKSALHWLIQPQDSEEVLGMCSFTNIVRGAFQACHLGFSLAGAQQGKGYMQEALTAALAHVFEVQKLHRVMANHQPDNLASEKLLQRLGFEREGYARQYLHINGAWADHVLTSLVSPGAGTYAPHHKT</sequence>
<dbReference type="GO" id="GO:0005737">
    <property type="term" value="C:cytoplasm"/>
    <property type="evidence" value="ECO:0007669"/>
    <property type="project" value="TreeGrafter"/>
</dbReference>
<keyword evidence="1 8" id="KW-0808">Transferase</keyword>
<dbReference type="GO" id="GO:0008999">
    <property type="term" value="F:protein-N-terminal-alanine acetyltransferase activity"/>
    <property type="evidence" value="ECO:0007669"/>
    <property type="project" value="UniProtKB-EC"/>
</dbReference>
<evidence type="ECO:0000256" key="6">
    <source>
        <dbReference type="ARBA" id="ARBA00074015"/>
    </source>
</evidence>
<gene>
    <name evidence="8" type="ORF">GJ697_14530</name>
</gene>
<feature type="domain" description="N-acetyltransferase" evidence="7">
    <location>
        <begin position="57"/>
        <end position="208"/>
    </location>
</feature>
<evidence type="ECO:0000256" key="5">
    <source>
        <dbReference type="ARBA" id="ARBA00048922"/>
    </source>
</evidence>
<keyword evidence="9" id="KW-1185">Reference proteome</keyword>
<evidence type="ECO:0000313" key="9">
    <source>
        <dbReference type="Proteomes" id="UP000481037"/>
    </source>
</evidence>
<dbReference type="SUPFAM" id="SSF55729">
    <property type="entry name" value="Acyl-CoA N-acyltransferases (Nat)"/>
    <property type="match status" value="1"/>
</dbReference>
<dbReference type="InterPro" id="IPR000182">
    <property type="entry name" value="GNAT_dom"/>
</dbReference>
<dbReference type="PANTHER" id="PTHR43792:SF8">
    <property type="entry name" value="[RIBOSOMAL PROTEIN US5]-ALANINE N-ACETYLTRANSFERASE"/>
    <property type="match status" value="1"/>
</dbReference>
<evidence type="ECO:0000256" key="3">
    <source>
        <dbReference type="ARBA" id="ARBA00038502"/>
    </source>
</evidence>